<evidence type="ECO:0000313" key="3">
    <source>
        <dbReference type="Proteomes" id="UP001500393"/>
    </source>
</evidence>
<keyword evidence="3" id="KW-1185">Reference proteome</keyword>
<dbReference type="EMBL" id="BAAAOS010000006">
    <property type="protein sequence ID" value="GAA1554683.1"/>
    <property type="molecule type" value="Genomic_DNA"/>
</dbReference>
<dbReference type="CDD" id="cd00093">
    <property type="entry name" value="HTH_XRE"/>
    <property type="match status" value="1"/>
</dbReference>
<proteinExistence type="predicted"/>
<accession>A0ABN2CA95</accession>
<evidence type="ECO:0000259" key="1">
    <source>
        <dbReference type="PROSITE" id="PS50943"/>
    </source>
</evidence>
<comment type="caution">
    <text evidence="2">The sequence shown here is derived from an EMBL/GenBank/DDBJ whole genome shotgun (WGS) entry which is preliminary data.</text>
</comment>
<dbReference type="PROSITE" id="PS50943">
    <property type="entry name" value="HTH_CROC1"/>
    <property type="match status" value="1"/>
</dbReference>
<sequence>MNGSRLVIPTWDSPPRPEFGDIRGSAATPGIQALNTPAGQAALISGDLGRIVRVVREAVQLDQADVARLANSAQASISRVECGKRNDPTLLTAICAALGILRADPPAQDPAYSEDMRRRDLLKNIAAAASAAMLPAVVTDPAWAGRIGSADIEECWAALHRLQNLEDQQGGGTVYQLTAGIANHLQDAVGSASYGFATGCRLREVTAVAAVRAGWQAFDSSRRESARRWWLEASHLADLGEGADQARVMALAAMAVPAREAGRGQEAIGLARAARKASGPDAHPKLLSLLTAREAIGHAGIGDTAESARCLARARQWLDRDSAGDAPAWLSFWGQGDLAVHEMHCARAAKNARAAERAAREAVLASSPETGLRNHTIYSAYLGNVLACTGKLDESISVTKYVLGSGAIAGSRRIATEVRKTATVLARQTYLPAIQLASTVERLVPAA</sequence>
<organism evidence="2 3">
    <name type="scientific">Kribbella sancticallisti</name>
    <dbReference type="NCBI Taxonomy" id="460087"/>
    <lineage>
        <taxon>Bacteria</taxon>
        <taxon>Bacillati</taxon>
        <taxon>Actinomycetota</taxon>
        <taxon>Actinomycetes</taxon>
        <taxon>Propionibacteriales</taxon>
        <taxon>Kribbellaceae</taxon>
        <taxon>Kribbella</taxon>
    </lineage>
</organism>
<dbReference type="Proteomes" id="UP001500393">
    <property type="component" value="Unassembled WGS sequence"/>
</dbReference>
<name>A0ABN2CA95_9ACTN</name>
<protein>
    <recommendedName>
        <fullName evidence="1">HTH cro/C1-type domain-containing protein</fullName>
    </recommendedName>
</protein>
<feature type="domain" description="HTH cro/C1-type" evidence="1">
    <location>
        <begin position="52"/>
        <end position="108"/>
    </location>
</feature>
<dbReference type="SUPFAM" id="SSF47413">
    <property type="entry name" value="lambda repressor-like DNA-binding domains"/>
    <property type="match status" value="1"/>
</dbReference>
<gene>
    <name evidence="2" type="ORF">GCM10009789_05150</name>
</gene>
<dbReference type="SMART" id="SM00530">
    <property type="entry name" value="HTH_XRE"/>
    <property type="match status" value="1"/>
</dbReference>
<dbReference type="Pfam" id="PF13560">
    <property type="entry name" value="HTH_31"/>
    <property type="match status" value="1"/>
</dbReference>
<dbReference type="Gene3D" id="1.10.260.40">
    <property type="entry name" value="lambda repressor-like DNA-binding domains"/>
    <property type="match status" value="1"/>
</dbReference>
<dbReference type="InterPro" id="IPR010982">
    <property type="entry name" value="Lambda_DNA-bd_dom_sf"/>
</dbReference>
<evidence type="ECO:0000313" key="2">
    <source>
        <dbReference type="EMBL" id="GAA1554683.1"/>
    </source>
</evidence>
<reference evidence="2 3" key="1">
    <citation type="journal article" date="2019" name="Int. J. Syst. Evol. Microbiol.">
        <title>The Global Catalogue of Microorganisms (GCM) 10K type strain sequencing project: providing services to taxonomists for standard genome sequencing and annotation.</title>
        <authorList>
            <consortium name="The Broad Institute Genomics Platform"/>
            <consortium name="The Broad Institute Genome Sequencing Center for Infectious Disease"/>
            <person name="Wu L."/>
            <person name="Ma J."/>
        </authorList>
    </citation>
    <scope>NUCLEOTIDE SEQUENCE [LARGE SCALE GENOMIC DNA]</scope>
    <source>
        <strain evidence="2 3">JCM 14969</strain>
    </source>
</reference>
<dbReference type="InterPro" id="IPR001387">
    <property type="entry name" value="Cro/C1-type_HTH"/>
</dbReference>